<evidence type="ECO:0000256" key="2">
    <source>
        <dbReference type="ARBA" id="ARBA00006051"/>
    </source>
</evidence>
<dbReference type="Gene3D" id="2.60.40.1490">
    <property type="entry name" value="Histone chaperone ASF1-like"/>
    <property type="match status" value="1"/>
</dbReference>
<keyword evidence="4" id="KW-0804">Transcription</keyword>
<reference evidence="9 10" key="1">
    <citation type="submission" date="2013-07" db="EMBL/GenBank/DDBJ databases">
        <title>The Genome Sequence of Kwoniella mangroviensis CBS10435.</title>
        <authorList>
            <consortium name="The Broad Institute Genome Sequencing Platform"/>
            <person name="Cuomo C."/>
            <person name="Litvintseva A."/>
            <person name="Chen Y."/>
            <person name="Heitman J."/>
            <person name="Sun S."/>
            <person name="Springer D."/>
            <person name="Dromer F."/>
            <person name="Young S.K."/>
            <person name="Zeng Q."/>
            <person name="Gargeya S."/>
            <person name="Fitzgerald M."/>
            <person name="Abouelleil A."/>
            <person name="Alvarado L."/>
            <person name="Berlin A.M."/>
            <person name="Chapman S.B."/>
            <person name="Dewar J."/>
            <person name="Goldberg J."/>
            <person name="Griggs A."/>
            <person name="Gujja S."/>
            <person name="Hansen M."/>
            <person name="Howarth C."/>
            <person name="Imamovic A."/>
            <person name="Larimer J."/>
            <person name="McCowan C."/>
            <person name="Murphy C."/>
            <person name="Pearson M."/>
            <person name="Priest M."/>
            <person name="Roberts A."/>
            <person name="Saif S."/>
            <person name="Shea T."/>
            <person name="Sykes S."/>
            <person name="Wortman J."/>
            <person name="Nusbaum C."/>
            <person name="Birren B."/>
        </authorList>
    </citation>
    <scope>NUCLEOTIDE SEQUENCE [LARGE SCALE GENOMIC DNA]</scope>
    <source>
        <strain evidence="9 10">CBS 10435</strain>
    </source>
</reference>
<accession>A0A1B9IY30</accession>
<dbReference type="GO" id="GO:0042393">
    <property type="term" value="F:histone binding"/>
    <property type="evidence" value="ECO:0007669"/>
    <property type="project" value="TreeGrafter"/>
</dbReference>
<keyword evidence="5" id="KW-0143">Chaperone</keyword>
<organism evidence="9 10">
    <name type="scientific">Kwoniella mangroviensis CBS 10435</name>
    <dbReference type="NCBI Taxonomy" id="1331196"/>
    <lineage>
        <taxon>Eukaryota</taxon>
        <taxon>Fungi</taxon>
        <taxon>Dikarya</taxon>
        <taxon>Basidiomycota</taxon>
        <taxon>Agaricomycotina</taxon>
        <taxon>Tremellomycetes</taxon>
        <taxon>Tremellales</taxon>
        <taxon>Cryptococcaceae</taxon>
        <taxon>Kwoniella</taxon>
    </lineage>
</organism>
<gene>
    <name evidence="9" type="ORF">L486_00074</name>
</gene>
<dbReference type="PANTHER" id="PTHR12040:SF0">
    <property type="entry name" value="HISTONE CHAPERONE ASF1"/>
    <property type="match status" value="1"/>
</dbReference>
<dbReference type="GO" id="GO:0005634">
    <property type="term" value="C:nucleus"/>
    <property type="evidence" value="ECO:0007669"/>
    <property type="project" value="UniProtKB-SubCell"/>
</dbReference>
<keyword evidence="3" id="KW-0805">Transcription regulation</keyword>
<feature type="region of interest" description="Disordered" evidence="8">
    <location>
        <begin position="226"/>
        <end position="293"/>
    </location>
</feature>
<dbReference type="SUPFAM" id="SSF101546">
    <property type="entry name" value="ASF1-like"/>
    <property type="match status" value="1"/>
</dbReference>
<dbReference type="STRING" id="1331196.A0A1B9IY30"/>
<evidence type="ECO:0000256" key="3">
    <source>
        <dbReference type="ARBA" id="ARBA00023015"/>
    </source>
</evidence>
<proteinExistence type="inferred from homology"/>
<dbReference type="AlphaFoldDB" id="A0A1B9IY30"/>
<dbReference type="Proteomes" id="UP000092583">
    <property type="component" value="Unassembled WGS sequence"/>
</dbReference>
<reference evidence="10" key="2">
    <citation type="submission" date="2013-12" db="EMBL/GenBank/DDBJ databases">
        <title>Evolution of pathogenesis and genome organization in the Tremellales.</title>
        <authorList>
            <person name="Cuomo C."/>
            <person name="Litvintseva A."/>
            <person name="Heitman J."/>
            <person name="Chen Y."/>
            <person name="Sun S."/>
            <person name="Springer D."/>
            <person name="Dromer F."/>
            <person name="Young S."/>
            <person name="Zeng Q."/>
            <person name="Chapman S."/>
            <person name="Gujja S."/>
            <person name="Saif S."/>
            <person name="Birren B."/>
        </authorList>
    </citation>
    <scope>NUCLEOTIDE SEQUENCE [LARGE SCALE GENOMIC DNA]</scope>
    <source>
        <strain evidence="10">CBS 10435</strain>
    </source>
</reference>
<protein>
    <recommendedName>
        <fullName evidence="7">Anti-silencing function protein 1</fullName>
    </recommendedName>
</protein>
<evidence type="ECO:0000256" key="6">
    <source>
        <dbReference type="ARBA" id="ARBA00023242"/>
    </source>
</evidence>
<evidence type="ECO:0000313" key="9">
    <source>
        <dbReference type="EMBL" id="OCF60441.1"/>
    </source>
</evidence>
<dbReference type="PANTHER" id="PTHR12040">
    <property type="entry name" value="ANTI-SILENCING PROTEIN 1"/>
    <property type="match status" value="1"/>
</dbReference>
<comment type="subcellular location">
    <subcellularLocation>
        <location evidence="1">Nucleus</location>
    </subcellularLocation>
</comment>
<evidence type="ECO:0000313" key="10">
    <source>
        <dbReference type="Proteomes" id="UP000092583"/>
    </source>
</evidence>
<evidence type="ECO:0000256" key="7">
    <source>
        <dbReference type="ARBA" id="ARBA00032776"/>
    </source>
</evidence>
<keyword evidence="6" id="KW-0539">Nucleus</keyword>
<dbReference type="EMBL" id="KI669459">
    <property type="protein sequence ID" value="OCF60441.1"/>
    <property type="molecule type" value="Genomic_DNA"/>
</dbReference>
<dbReference type="GO" id="GO:0006335">
    <property type="term" value="P:DNA replication-dependent chromatin assembly"/>
    <property type="evidence" value="ECO:0007669"/>
    <property type="project" value="TreeGrafter"/>
</dbReference>
<keyword evidence="10" id="KW-1185">Reference proteome</keyword>
<dbReference type="InterPro" id="IPR036747">
    <property type="entry name" value="ASF1-like_sf"/>
</dbReference>
<evidence type="ECO:0000256" key="8">
    <source>
        <dbReference type="SAM" id="MobiDB-lite"/>
    </source>
</evidence>
<evidence type="ECO:0000256" key="1">
    <source>
        <dbReference type="ARBA" id="ARBA00004123"/>
    </source>
</evidence>
<name>A0A1B9IY30_9TREE</name>
<dbReference type="OrthoDB" id="29755at2759"/>
<comment type="similarity">
    <text evidence="2">Belongs to the ASF1 family.</text>
</comment>
<sequence length="293" mass="33191">MAHQSRLLSLLLHLDNFFPSPLKPIFSFRQVSSSTYHISLNDHERRYYSNPSTPYIHLRVCFVQEQGRTRFKMSIVNIRNIELVNNPAKFDDPYHFRIKFEAIAPLEEDLDWRLIYVGSAKSEEFDQELDNCSVGPIPAGINAFDFQAPAPQHHLLPSTETEEILGVTVIIITASYKEKEFVRVGYYVNTYYEEEEWKENPPPTVQWDKLFRNVLIEKPKVTRFQNPWDTATQASPFDSSSFSNGNGSNAQQQLPPSGGNGNFETFSAPLPPPVQKAAAVGSSDGGGEDIEMS</sequence>
<dbReference type="InterPro" id="IPR006818">
    <property type="entry name" value="ASF1-like"/>
</dbReference>
<evidence type="ECO:0000256" key="5">
    <source>
        <dbReference type="ARBA" id="ARBA00023186"/>
    </source>
</evidence>
<feature type="compositionally biased region" description="Low complexity" evidence="8">
    <location>
        <begin position="233"/>
        <end position="253"/>
    </location>
</feature>
<dbReference type="GO" id="GO:0000785">
    <property type="term" value="C:chromatin"/>
    <property type="evidence" value="ECO:0007669"/>
    <property type="project" value="TreeGrafter"/>
</dbReference>
<dbReference type="Pfam" id="PF04729">
    <property type="entry name" value="ASF1_hist_chap"/>
    <property type="match status" value="1"/>
</dbReference>
<evidence type="ECO:0000256" key="4">
    <source>
        <dbReference type="ARBA" id="ARBA00023163"/>
    </source>
</evidence>